<name>A0ACB0YA69_MELEN</name>
<gene>
    <name evidence="1" type="ORF">MENTE1834_LOCUS9142</name>
</gene>
<accession>A0ACB0YA69</accession>
<reference evidence="1" key="1">
    <citation type="submission" date="2023-11" db="EMBL/GenBank/DDBJ databases">
        <authorList>
            <person name="Poullet M."/>
        </authorList>
    </citation>
    <scope>NUCLEOTIDE SEQUENCE</scope>
    <source>
        <strain evidence="1">E1834</strain>
    </source>
</reference>
<proteinExistence type="predicted"/>
<comment type="caution">
    <text evidence="1">The sequence shown here is derived from an EMBL/GenBank/DDBJ whole genome shotgun (WGS) entry which is preliminary data.</text>
</comment>
<organism evidence="1 2">
    <name type="scientific">Meloidogyne enterolobii</name>
    <name type="common">Root-knot nematode worm</name>
    <name type="synonym">Meloidogyne mayaguensis</name>
    <dbReference type="NCBI Taxonomy" id="390850"/>
    <lineage>
        <taxon>Eukaryota</taxon>
        <taxon>Metazoa</taxon>
        <taxon>Ecdysozoa</taxon>
        <taxon>Nematoda</taxon>
        <taxon>Chromadorea</taxon>
        <taxon>Rhabditida</taxon>
        <taxon>Tylenchina</taxon>
        <taxon>Tylenchomorpha</taxon>
        <taxon>Tylenchoidea</taxon>
        <taxon>Meloidogynidae</taxon>
        <taxon>Meloidogyninae</taxon>
        <taxon>Meloidogyne</taxon>
    </lineage>
</organism>
<keyword evidence="2" id="KW-1185">Reference proteome</keyword>
<protein>
    <submittedName>
        <fullName evidence="1">Uncharacterized protein</fullName>
    </submittedName>
</protein>
<evidence type="ECO:0000313" key="1">
    <source>
        <dbReference type="EMBL" id="CAK5036829.1"/>
    </source>
</evidence>
<evidence type="ECO:0000313" key="2">
    <source>
        <dbReference type="Proteomes" id="UP001497535"/>
    </source>
</evidence>
<dbReference type="EMBL" id="CAVMJV010000008">
    <property type="protein sequence ID" value="CAK5036829.1"/>
    <property type="molecule type" value="Genomic_DNA"/>
</dbReference>
<sequence>MTYIHASHVSFPYGGFWLPPSETTKLGFNSIQLPSDQNTILHNKTQRGILWLVSNCNSNSKREVAVEALSKYINIKIGGKCGKTPEDRNLCPKGRDCSYLYSNYYFYIAMENEICNNYVTEKFWERYTLSSVPIVLKASIYQGFPDNSFIALDQFKTPKQMAEHLNWLMDNPIQYLKYFEWRSKGWSIAPWNHEGFRIGPCALCERLLRLSNGSEPFPSPIPNAVRWFEENSNCEGGDFAVQWSQQK</sequence>
<dbReference type="Proteomes" id="UP001497535">
    <property type="component" value="Unassembled WGS sequence"/>
</dbReference>